<keyword evidence="10" id="KW-0325">Glycoprotein</keyword>
<dbReference type="SMART" id="SM00162">
    <property type="entry name" value="SAPA"/>
    <property type="match status" value="4"/>
</dbReference>
<keyword evidence="6" id="KW-0305">Gaseous exchange</keyword>
<protein>
    <recommendedName>
        <fullName evidence="16">Prosaposin</fullName>
    </recommendedName>
    <alternativeName>
        <fullName evidence="17">Pulmonary surfactant-associated protein B</fullName>
    </alternativeName>
    <alternativeName>
        <fullName evidence="18">Pulmonary surfactant-associated proteolipid SPL(Phe)</fullName>
    </alternativeName>
</protein>
<comment type="subunit">
    <text evidence="3">Homodimer; disulfide-linked.</text>
</comment>
<comment type="function">
    <text evidence="15">Saposin-B stimulates the hydrolysis of galacto-cerebroside sulfate by arylsulfatase A (EC 3.1.6.8), GM1 gangliosides by beta-galactosidase (EC 3.2.1.23) and globotriaosylceramide by alpha-galactosidase A (EC 3.2.1.22). Saposin-B forms a solubilizing complex with the substrates of the sphingolipid hydrolases.</text>
</comment>
<keyword evidence="11" id="KW-0458">Lysosome</keyword>
<feature type="domain" description="Saposin B-type" evidence="19">
    <location>
        <begin position="252"/>
        <end position="337"/>
    </location>
</feature>
<evidence type="ECO:0000256" key="6">
    <source>
        <dbReference type="ARBA" id="ARBA00022713"/>
    </source>
</evidence>
<dbReference type="GO" id="GO:0006665">
    <property type="term" value="P:sphingolipid metabolic process"/>
    <property type="evidence" value="ECO:0007669"/>
    <property type="project" value="InterPro"/>
</dbReference>
<dbReference type="GO" id="GO:0005764">
    <property type="term" value="C:lysosome"/>
    <property type="evidence" value="ECO:0007669"/>
    <property type="project" value="InterPro"/>
</dbReference>
<evidence type="ECO:0000259" key="20">
    <source>
        <dbReference type="PROSITE" id="PS51110"/>
    </source>
</evidence>
<evidence type="ECO:0000256" key="12">
    <source>
        <dbReference type="ARBA" id="ARBA00037150"/>
    </source>
</evidence>
<dbReference type="AlphaFoldDB" id="A0A3M0JEQ8"/>
<comment type="function">
    <text evidence="12">Saposin-A and saposin-C stimulate the hydrolysis of glucosylceramide by beta-glucosylceramidase (EC 3.2.1.45) and galactosylceramide by beta-galactosylceramidase (EC 3.2.1.46). Saposin-C apparently acts by combining with the enzyme and acidic lipid to form an activated complex, rather than by solubilizing the substrate.</text>
</comment>
<name>A0A3M0JEQ8_HIRRU</name>
<dbReference type="Pfam" id="PF03489">
    <property type="entry name" value="SapB_2"/>
    <property type="match status" value="5"/>
</dbReference>
<feature type="domain" description="Saposin B-type" evidence="19">
    <location>
        <begin position="119"/>
        <end position="202"/>
    </location>
</feature>
<organism evidence="21 22">
    <name type="scientific">Hirundo rustica rustica</name>
    <dbReference type="NCBI Taxonomy" id="333673"/>
    <lineage>
        <taxon>Eukaryota</taxon>
        <taxon>Metazoa</taxon>
        <taxon>Chordata</taxon>
        <taxon>Craniata</taxon>
        <taxon>Vertebrata</taxon>
        <taxon>Euteleostomi</taxon>
        <taxon>Archelosauria</taxon>
        <taxon>Archosauria</taxon>
        <taxon>Dinosauria</taxon>
        <taxon>Saurischia</taxon>
        <taxon>Theropoda</taxon>
        <taxon>Coelurosauria</taxon>
        <taxon>Aves</taxon>
        <taxon>Neognathae</taxon>
        <taxon>Neoaves</taxon>
        <taxon>Telluraves</taxon>
        <taxon>Australaves</taxon>
        <taxon>Passeriformes</taxon>
        <taxon>Sylvioidea</taxon>
        <taxon>Hirundinidae</taxon>
        <taxon>Hirundo</taxon>
    </lineage>
</organism>
<reference evidence="21 22" key="1">
    <citation type="submission" date="2018-07" db="EMBL/GenBank/DDBJ databases">
        <title>A high quality draft genome assembly of the barn swallow (H. rustica rustica).</title>
        <authorList>
            <person name="Formenti G."/>
            <person name="Chiara M."/>
            <person name="Poveda L."/>
            <person name="Francoijs K.-J."/>
            <person name="Bonisoli-Alquati A."/>
            <person name="Canova L."/>
            <person name="Gianfranceschi L."/>
            <person name="Horner D.S."/>
            <person name="Saino N."/>
        </authorList>
    </citation>
    <scope>NUCLEOTIDE SEQUENCE [LARGE SCALE GENOMIC DNA]</scope>
    <source>
        <strain evidence="21">Chelidonia</strain>
        <tissue evidence="21">Blood</tissue>
    </source>
</reference>
<keyword evidence="5" id="KW-0964">Secreted</keyword>
<dbReference type="InterPro" id="IPR003119">
    <property type="entry name" value="SAP_A"/>
</dbReference>
<comment type="subcellular location">
    <subcellularLocation>
        <location evidence="2">Lysosome</location>
    </subcellularLocation>
    <subcellularLocation>
        <location evidence="1">Secreted</location>
        <location evidence="1">Extracellular space</location>
        <location evidence="1">Surface film</location>
    </subcellularLocation>
</comment>
<evidence type="ECO:0000256" key="8">
    <source>
        <dbReference type="ARBA" id="ARBA00022737"/>
    </source>
</evidence>
<evidence type="ECO:0000313" key="22">
    <source>
        <dbReference type="Proteomes" id="UP000269221"/>
    </source>
</evidence>
<evidence type="ECO:0000256" key="14">
    <source>
        <dbReference type="ARBA" id="ARBA00037231"/>
    </source>
</evidence>
<feature type="domain" description="Saposin B-type" evidence="19">
    <location>
        <begin position="868"/>
        <end position="949"/>
    </location>
</feature>
<keyword evidence="7" id="KW-0732">Signal</keyword>
<evidence type="ECO:0000256" key="16">
    <source>
        <dbReference type="ARBA" id="ARBA00040265"/>
    </source>
</evidence>
<dbReference type="GO" id="GO:0007193">
    <property type="term" value="P:adenylate cyclase-inhibiting G protein-coupled receptor signaling pathway"/>
    <property type="evidence" value="ECO:0007669"/>
    <property type="project" value="TreeGrafter"/>
</dbReference>
<feature type="domain" description="Saposin A-type" evidence="20">
    <location>
        <begin position="1048"/>
        <end position="1093"/>
    </location>
</feature>
<dbReference type="FunFam" id="1.10.225.10:FF:000002">
    <property type="entry name" value="prosaposin isoform X2"/>
    <property type="match status" value="3"/>
</dbReference>
<dbReference type="FunFam" id="1.10.225.10:FF:000008">
    <property type="entry name" value="Pulmonary surfactant-associated protein B"/>
    <property type="match status" value="1"/>
</dbReference>
<evidence type="ECO:0000256" key="5">
    <source>
        <dbReference type="ARBA" id="ARBA00022525"/>
    </source>
</evidence>
<dbReference type="InterPro" id="IPR008139">
    <property type="entry name" value="SaposinB_dom"/>
</dbReference>
<feature type="domain" description="Saposin A-type" evidence="20">
    <location>
        <begin position="78"/>
        <end position="118"/>
    </location>
</feature>
<dbReference type="SUPFAM" id="SSF47862">
    <property type="entry name" value="Saposin"/>
    <property type="match status" value="9"/>
</dbReference>
<keyword evidence="9" id="KW-1015">Disulfide bond</keyword>
<gene>
    <name evidence="21" type="ORF">DUI87_30328</name>
</gene>
<evidence type="ECO:0000259" key="19">
    <source>
        <dbReference type="PROSITE" id="PS50015"/>
    </source>
</evidence>
<dbReference type="InterPro" id="IPR051428">
    <property type="entry name" value="Sphingo_Act-Surfact_Prot"/>
</dbReference>
<evidence type="ECO:0000256" key="7">
    <source>
        <dbReference type="ARBA" id="ARBA00022729"/>
    </source>
</evidence>
<dbReference type="STRING" id="333673.A0A3M0JEQ8"/>
<sequence>MARTDRSFLSLTLVVSKEKCFLLTQQRGELLFLPLVNLTGLIDLSAGPRGGVQSWIPLMLLMWLDQELIRPTQAVASPVLWQKECVKGPEVWCQSIRTASQCGAVKHCQQNVWNKPAVSSIPCDLCKELVTVAGKILKDNGTEDEIRSYLEKTCEFLPDPGLVSECKEIVDSYLPVIMDMIKEELDKPEVVCSALALCQSLQKHLAAMKLQKQLQTNKIPELDFSELASPFMANVPLLLYPQDKPKQKPKASGDVCQDCIQLVTDVQEAVKTNSSFVKSLVAHAKEECDRLGPGMSDMCKTYISEYSDLAIQMMMHMPLVPAQVVHEVKMEIVEKASVQEKTFSLCEICETMVKEVTGLLESNKTEEEIVHEMEVVCRLFPGSVKDQCKDFIEVYGQAVIDMLLEATNPEAVCAMLKCCAVSKLPQQPVVVKPAGGFCDICKMVVAYADKELEKNATTAEIEALLEKVCHFLPESVSEQCVQFVEQYEPVVVQLLAEVMDPTFVCTKLGVCESAKEPLLGNDACVWGPGYWCKNMDTAAQCNPIQDSSVWEPAAQERSQPLRTLRSGMESKWSGLVLIISVCLGSYQAGASPLHECGERPEDWCRDVATAAKCGALELCRLTAWDRALGQKGIPCHLCQVAVSVVGKILQDNRTELRLFLDKRCQYLPFQDWSVKCKRMVDTGILVLVQLGKQVLSQPKVVCGTIKLCQPRSKPTGTLKYQQPPPAATGPTQDFADLIAPFMANVPLLLHPQDLPHSEAQEVEEVCGDCLQLVTAVQQELGTNTAFTWALVGHAKRVCETLTPDLAQRCKHSLAEYTDTAAQLLRYLGPMELCGQLGLCASASALPLHTLLTEKVMQVLSMLGDRVGSTPLCDVCQFTVKTVESLLENNVTEEQLVNDMEKVCYMLPHGVIGQCKDFVNSYGKAVLVMLLQATDPAAVCTMLRCCPRSGDAQPGAESLEQLAVSSGAFCNVCQIVITYFDNELLKNETLEELGEALEKGCAMLPMPLTSKCQALVLQYEPAVVRLFVQMMDPTFVCTKLRACDSGKEDLLGSAPCVWGPQYWCKNMATAVECNVFPYWKGDINAKRIWSPPYASLAPPQHPMLVVEV</sequence>
<dbReference type="InterPro" id="IPR008373">
    <property type="entry name" value="Saposin"/>
</dbReference>
<comment type="function">
    <text evidence="13">Pulmonary surfactant-associated proteins promote alveolar stability by lowering the surface tension at the air-liquid interface in the peripheral air spaces. SP-B increases the collapse pressure of palmitic acid to nearly 70 millinewtons per meter.</text>
</comment>
<evidence type="ECO:0000256" key="11">
    <source>
        <dbReference type="ARBA" id="ARBA00023228"/>
    </source>
</evidence>
<evidence type="ECO:0000256" key="15">
    <source>
        <dbReference type="ARBA" id="ARBA00037606"/>
    </source>
</evidence>
<feature type="domain" description="Saposin B-type" evidence="19">
    <location>
        <begin position="342"/>
        <end position="423"/>
    </location>
</feature>
<dbReference type="InterPro" id="IPR007856">
    <property type="entry name" value="SapB_1"/>
</dbReference>
<evidence type="ECO:0000256" key="1">
    <source>
        <dbReference type="ARBA" id="ARBA00004364"/>
    </source>
</evidence>
<evidence type="ECO:0000256" key="4">
    <source>
        <dbReference type="ARBA" id="ARBA00022439"/>
    </source>
</evidence>
<dbReference type="GO" id="GO:0019216">
    <property type="term" value="P:regulation of lipid metabolic process"/>
    <property type="evidence" value="ECO:0007669"/>
    <property type="project" value="TreeGrafter"/>
</dbReference>
<comment type="caution">
    <text evidence="21">The sequence shown here is derived from an EMBL/GenBank/DDBJ whole genome shotgun (WGS) entry which is preliminary data.</text>
</comment>
<dbReference type="InterPro" id="IPR011001">
    <property type="entry name" value="Saposin-like"/>
</dbReference>
<dbReference type="PRINTS" id="PR01797">
    <property type="entry name" value="SAPOSIN"/>
</dbReference>
<evidence type="ECO:0000313" key="21">
    <source>
        <dbReference type="EMBL" id="RMB93206.1"/>
    </source>
</evidence>
<dbReference type="Gene3D" id="1.10.225.10">
    <property type="entry name" value="Saposin-like"/>
    <property type="match status" value="8"/>
</dbReference>
<dbReference type="PROSITE" id="PS50015">
    <property type="entry name" value="SAP_B"/>
    <property type="match status" value="8"/>
</dbReference>
<feature type="domain" description="Saposin B-type" evidence="19">
    <location>
        <begin position="631"/>
        <end position="712"/>
    </location>
</feature>
<dbReference type="FunFam" id="1.10.225.10:FF:000012">
    <property type="entry name" value="Proactivator polypeptide"/>
    <property type="match status" value="1"/>
</dbReference>
<dbReference type="InterPro" id="IPR008138">
    <property type="entry name" value="SapB_2"/>
</dbReference>
<evidence type="ECO:0000256" key="13">
    <source>
        <dbReference type="ARBA" id="ARBA00037221"/>
    </source>
</evidence>
<feature type="domain" description="Saposin B-type" evidence="19">
    <location>
        <begin position="434"/>
        <end position="515"/>
    </location>
</feature>
<dbReference type="Pfam" id="PF05184">
    <property type="entry name" value="SapB_1"/>
    <property type="match status" value="5"/>
</dbReference>
<dbReference type="EMBL" id="QRBI01000210">
    <property type="protein sequence ID" value="RMB93206.1"/>
    <property type="molecule type" value="Genomic_DNA"/>
</dbReference>
<dbReference type="GO" id="GO:0007585">
    <property type="term" value="P:respiratory gaseous exchange by respiratory system"/>
    <property type="evidence" value="ECO:0007669"/>
    <property type="project" value="UniProtKB-KW"/>
</dbReference>
<feature type="domain" description="Saposin A-type" evidence="20">
    <location>
        <begin position="517"/>
        <end position="555"/>
    </location>
</feature>
<keyword evidence="8" id="KW-0677">Repeat</keyword>
<comment type="function">
    <text evidence="14">Saposin-D is a specific sphingomyelin phosphodiesterase activator (EC 3.1.4.12).</text>
</comment>
<proteinExistence type="predicted"/>
<accession>A0A3M0JEQ8</accession>
<evidence type="ECO:0000256" key="10">
    <source>
        <dbReference type="ARBA" id="ARBA00023180"/>
    </source>
</evidence>
<dbReference type="PROSITE" id="PS51110">
    <property type="entry name" value="SAP_A"/>
    <property type="match status" value="4"/>
</dbReference>
<evidence type="ECO:0000256" key="3">
    <source>
        <dbReference type="ARBA" id="ARBA00011748"/>
    </source>
</evidence>
<dbReference type="PANTHER" id="PTHR11480">
    <property type="entry name" value="SAPOSIN-RELATED"/>
    <property type="match status" value="1"/>
</dbReference>
<feature type="domain" description="Saposin B-type" evidence="19">
    <location>
        <begin position="762"/>
        <end position="843"/>
    </location>
</feature>
<dbReference type="Proteomes" id="UP000269221">
    <property type="component" value="Unassembled WGS sequence"/>
</dbReference>
<dbReference type="PANTHER" id="PTHR11480:SF36">
    <property type="entry name" value="PROSAPOSIN"/>
    <property type="match status" value="1"/>
</dbReference>
<dbReference type="OrthoDB" id="69496at2759"/>
<dbReference type="Pfam" id="PF02199">
    <property type="entry name" value="SapA"/>
    <property type="match status" value="4"/>
</dbReference>
<keyword evidence="4" id="KW-0767">Surface film</keyword>
<dbReference type="GO" id="GO:0005576">
    <property type="term" value="C:extracellular region"/>
    <property type="evidence" value="ECO:0007669"/>
    <property type="project" value="UniProtKB-SubCell"/>
</dbReference>
<feature type="domain" description="Saposin B-type" evidence="19">
    <location>
        <begin position="965"/>
        <end position="1046"/>
    </location>
</feature>
<keyword evidence="22" id="KW-1185">Reference proteome</keyword>
<evidence type="ECO:0000256" key="2">
    <source>
        <dbReference type="ARBA" id="ARBA00004371"/>
    </source>
</evidence>
<evidence type="ECO:0000256" key="18">
    <source>
        <dbReference type="ARBA" id="ARBA00041785"/>
    </source>
</evidence>
<evidence type="ECO:0000256" key="17">
    <source>
        <dbReference type="ARBA" id="ARBA00041094"/>
    </source>
</evidence>
<evidence type="ECO:0000256" key="9">
    <source>
        <dbReference type="ARBA" id="ARBA00023157"/>
    </source>
</evidence>
<feature type="domain" description="Saposin A-type" evidence="20">
    <location>
        <begin position="589"/>
        <end position="629"/>
    </location>
</feature>
<dbReference type="GO" id="GO:0016020">
    <property type="term" value="C:membrane"/>
    <property type="evidence" value="ECO:0007669"/>
    <property type="project" value="GOC"/>
</dbReference>
<dbReference type="SMART" id="SM00741">
    <property type="entry name" value="SapB"/>
    <property type="match status" value="8"/>
</dbReference>